<evidence type="ECO:0000313" key="1">
    <source>
        <dbReference type="EMBL" id="GJE63714.1"/>
    </source>
</evidence>
<gene>
    <name evidence="1" type="ORF">LNAOJCKE_0912</name>
</gene>
<dbReference type="InterPro" id="IPR045677">
    <property type="entry name" value="DUF6197"/>
</dbReference>
<keyword evidence="2" id="KW-1185">Reference proteome</keyword>
<comment type="caution">
    <text evidence="1">The sequence shown here is derived from an EMBL/GenBank/DDBJ whole genome shotgun (WGS) entry which is preliminary data.</text>
</comment>
<protein>
    <recommendedName>
        <fullName evidence="3">Integron gene cassette protein</fullName>
    </recommendedName>
</protein>
<dbReference type="Proteomes" id="UP001055039">
    <property type="component" value="Unassembled WGS sequence"/>
</dbReference>
<dbReference type="RefSeq" id="WP_238222705.1">
    <property type="nucleotide sequence ID" value="NZ_BAAADH010000001.1"/>
</dbReference>
<name>A0ABQ4U8Y4_9HYPH</name>
<accession>A0ABQ4U8Y4</accession>
<proteinExistence type="predicted"/>
<sequence length="108" mass="11369">MASADILRAARARIEDPKNWTAGQFARTLEGHPVTARSKKAVCWCALGAVAAEADGNDERLAALLLFKSSEALFGEEDISIVNDGCGHEAVLKVFDAAIAVAEAEAGR</sequence>
<dbReference type="Pfam" id="PF19698">
    <property type="entry name" value="DUF6197"/>
    <property type="match status" value="1"/>
</dbReference>
<evidence type="ECO:0008006" key="3">
    <source>
        <dbReference type="Google" id="ProtNLM"/>
    </source>
</evidence>
<organism evidence="1 2">
    <name type="scientific">Methylorubrum aminovorans</name>
    <dbReference type="NCBI Taxonomy" id="269069"/>
    <lineage>
        <taxon>Bacteria</taxon>
        <taxon>Pseudomonadati</taxon>
        <taxon>Pseudomonadota</taxon>
        <taxon>Alphaproteobacteria</taxon>
        <taxon>Hyphomicrobiales</taxon>
        <taxon>Methylobacteriaceae</taxon>
        <taxon>Methylorubrum</taxon>
    </lineage>
</organism>
<reference evidence="1" key="2">
    <citation type="submission" date="2021-08" db="EMBL/GenBank/DDBJ databases">
        <authorList>
            <person name="Tani A."/>
            <person name="Ola A."/>
            <person name="Ogura Y."/>
            <person name="Katsura K."/>
            <person name="Hayashi T."/>
        </authorList>
    </citation>
    <scope>NUCLEOTIDE SEQUENCE</scope>
    <source>
        <strain evidence="1">NBRC 15686</strain>
    </source>
</reference>
<evidence type="ECO:0000313" key="2">
    <source>
        <dbReference type="Proteomes" id="UP001055039"/>
    </source>
</evidence>
<reference evidence="1" key="1">
    <citation type="journal article" date="2021" name="Front. Microbiol.">
        <title>Comprehensive Comparative Genomics and Phenotyping of Methylobacterium Species.</title>
        <authorList>
            <person name="Alessa O."/>
            <person name="Ogura Y."/>
            <person name="Fujitani Y."/>
            <person name="Takami H."/>
            <person name="Hayashi T."/>
            <person name="Sahin N."/>
            <person name="Tani A."/>
        </authorList>
    </citation>
    <scope>NUCLEOTIDE SEQUENCE</scope>
    <source>
        <strain evidence="1">NBRC 15686</strain>
    </source>
</reference>
<dbReference type="EMBL" id="BPRC01000001">
    <property type="protein sequence ID" value="GJE63714.1"/>
    <property type="molecule type" value="Genomic_DNA"/>
</dbReference>